<dbReference type="EMBL" id="JPOS01000016">
    <property type="protein sequence ID" value="KGE88836.1"/>
    <property type="molecule type" value="Genomic_DNA"/>
</dbReference>
<dbReference type="Gene3D" id="2.60.120.1140">
    <property type="entry name" value="Protein of unknown function DUF192"/>
    <property type="match status" value="1"/>
</dbReference>
<gene>
    <name evidence="1" type="ORF">IX84_06835</name>
</gene>
<evidence type="ECO:0008006" key="3">
    <source>
        <dbReference type="Google" id="ProtNLM"/>
    </source>
</evidence>
<protein>
    <recommendedName>
        <fullName evidence="3">DUF192 domain-containing protein</fullName>
    </recommendedName>
</protein>
<evidence type="ECO:0000313" key="1">
    <source>
        <dbReference type="EMBL" id="KGE88836.1"/>
    </source>
</evidence>
<dbReference type="PANTHER" id="PTHR37953">
    <property type="entry name" value="UPF0127 PROTEIN MJ1496"/>
    <property type="match status" value="1"/>
</dbReference>
<keyword evidence="2" id="KW-1185">Reference proteome</keyword>
<dbReference type="AlphaFoldDB" id="A0A098S9P9"/>
<dbReference type="Pfam" id="PF02643">
    <property type="entry name" value="DUF192"/>
    <property type="match status" value="1"/>
</dbReference>
<dbReference type="Proteomes" id="UP000029736">
    <property type="component" value="Unassembled WGS sequence"/>
</dbReference>
<accession>A0A098S9P9</accession>
<dbReference type="InterPro" id="IPR038695">
    <property type="entry name" value="Saro_0823-like_sf"/>
</dbReference>
<dbReference type="PANTHER" id="PTHR37953:SF1">
    <property type="entry name" value="UPF0127 PROTEIN MJ1496"/>
    <property type="match status" value="1"/>
</dbReference>
<evidence type="ECO:0000313" key="2">
    <source>
        <dbReference type="Proteomes" id="UP000029736"/>
    </source>
</evidence>
<name>A0A098S9P9_9BACT</name>
<dbReference type="InterPro" id="IPR003795">
    <property type="entry name" value="DUF192"/>
</dbReference>
<proteinExistence type="predicted"/>
<sequence>MAILALPVVGGLIYMSMPKSTPKASGPQFTKQGTLTFYAEQGDQAISTIDIEIKADDMGRAEGMMWRKSMEDNQGMLFIMERAEPQSFWMRNTYIPLDIIFISEEQRILNIRKNAQPQTLSPQTSQGDAKYVLEVIGGLSDKLGVKPGDRVEFERQ</sequence>
<organism evidence="1 2">
    <name type="scientific">Phaeodactylibacter xiamenensis</name>
    <dbReference type="NCBI Taxonomy" id="1524460"/>
    <lineage>
        <taxon>Bacteria</taxon>
        <taxon>Pseudomonadati</taxon>
        <taxon>Bacteroidota</taxon>
        <taxon>Saprospiria</taxon>
        <taxon>Saprospirales</taxon>
        <taxon>Haliscomenobacteraceae</taxon>
        <taxon>Phaeodactylibacter</taxon>
    </lineage>
</organism>
<reference evidence="1 2" key="1">
    <citation type="journal article" date="2014" name="Int. J. Syst. Evol. Microbiol.">
        <title>Phaeodactylibacter xiamenensis gen. nov., sp. nov., a member of the family Saprospiraceae isolated from the marine alga Phaeodactylum tricornutum.</title>
        <authorList>
            <person name="Chen Z.Jr."/>
            <person name="Lei X."/>
            <person name="Lai Q."/>
            <person name="Li Y."/>
            <person name="Zhang B."/>
            <person name="Zhang J."/>
            <person name="Zhang H."/>
            <person name="Yang L."/>
            <person name="Zheng W."/>
            <person name="Tian Y."/>
            <person name="Yu Z."/>
            <person name="Xu H.Jr."/>
            <person name="Zheng T."/>
        </authorList>
    </citation>
    <scope>NUCLEOTIDE SEQUENCE [LARGE SCALE GENOMIC DNA]</scope>
    <source>
        <strain evidence="1 2">KD52</strain>
    </source>
</reference>
<comment type="caution">
    <text evidence="1">The sequence shown here is derived from an EMBL/GenBank/DDBJ whole genome shotgun (WGS) entry which is preliminary data.</text>
</comment>